<dbReference type="SMART" id="SM00283">
    <property type="entry name" value="MA"/>
    <property type="match status" value="1"/>
</dbReference>
<dbReference type="SUPFAM" id="SSF55785">
    <property type="entry name" value="PYP-like sensor domain (PAS domain)"/>
    <property type="match status" value="2"/>
</dbReference>
<gene>
    <name evidence="6" type="primary">bdlA_2</name>
    <name evidence="6" type="ORF">NCTC4824_02515</name>
</gene>
<evidence type="ECO:0000259" key="5">
    <source>
        <dbReference type="PROSITE" id="PS50113"/>
    </source>
</evidence>
<dbReference type="SMART" id="SM00086">
    <property type="entry name" value="PAC"/>
    <property type="match status" value="2"/>
</dbReference>
<reference evidence="6 7" key="1">
    <citation type="submission" date="2018-06" db="EMBL/GenBank/DDBJ databases">
        <authorList>
            <consortium name="Pathogen Informatics"/>
            <person name="Doyle S."/>
        </authorList>
    </citation>
    <scope>NUCLEOTIDE SEQUENCE [LARGE SCALE GENOMIC DNA]</scope>
    <source>
        <strain evidence="6 7">NCTC4824</strain>
    </source>
</reference>
<dbReference type="KEGG" id="blen:NCTC4824_02515"/>
<keyword evidence="3" id="KW-0175">Coiled coil</keyword>
<feature type="domain" description="Methyl-accepting transducer" evidence="4">
    <location>
        <begin position="339"/>
        <end position="504"/>
    </location>
</feature>
<dbReference type="InterPro" id="IPR000700">
    <property type="entry name" value="PAS-assoc_C"/>
</dbReference>
<keyword evidence="6" id="KW-0808">Transferase</keyword>
<evidence type="ECO:0000313" key="6">
    <source>
        <dbReference type="EMBL" id="SQI59925.1"/>
    </source>
</evidence>
<dbReference type="STRING" id="1348624.GCA_001591545_01565"/>
<evidence type="ECO:0000256" key="2">
    <source>
        <dbReference type="PROSITE-ProRule" id="PRU00284"/>
    </source>
</evidence>
<protein>
    <submittedName>
        <fullName evidence="6">Sensor histidine kinase</fullName>
    </submittedName>
</protein>
<feature type="domain" description="PAC" evidence="5">
    <location>
        <begin position="146"/>
        <end position="198"/>
    </location>
</feature>
<dbReference type="InterPro" id="IPR035965">
    <property type="entry name" value="PAS-like_dom_sf"/>
</dbReference>
<proteinExistence type="predicted"/>
<evidence type="ECO:0000259" key="4">
    <source>
        <dbReference type="PROSITE" id="PS50111"/>
    </source>
</evidence>
<dbReference type="Gene3D" id="3.30.450.20">
    <property type="entry name" value="PAS domain"/>
    <property type="match status" value="2"/>
</dbReference>
<dbReference type="Gene3D" id="1.10.287.950">
    <property type="entry name" value="Methyl-accepting chemotaxis protein"/>
    <property type="match status" value="1"/>
</dbReference>
<dbReference type="InterPro" id="IPR013655">
    <property type="entry name" value="PAS_fold_3"/>
</dbReference>
<dbReference type="PANTHER" id="PTHR32089:SF112">
    <property type="entry name" value="LYSOZYME-LIKE PROTEIN-RELATED"/>
    <property type="match status" value="1"/>
</dbReference>
<dbReference type="EMBL" id="LS483476">
    <property type="protein sequence ID" value="SQI59925.1"/>
    <property type="molecule type" value="Genomic_DNA"/>
</dbReference>
<dbReference type="InterPro" id="IPR004089">
    <property type="entry name" value="MCPsignal_dom"/>
</dbReference>
<dbReference type="PROSITE" id="PS50111">
    <property type="entry name" value="CHEMOTAXIS_TRANSDUC_2"/>
    <property type="match status" value="1"/>
</dbReference>
<dbReference type="CDD" id="cd00130">
    <property type="entry name" value="PAS"/>
    <property type="match status" value="1"/>
</dbReference>
<dbReference type="NCBIfam" id="TIGR00229">
    <property type="entry name" value="sensory_box"/>
    <property type="match status" value="1"/>
</dbReference>
<keyword evidence="1 2" id="KW-0807">Transducer</keyword>
<dbReference type="SUPFAM" id="SSF58104">
    <property type="entry name" value="Methyl-accepting chemotaxis protein (MCP) signaling domain"/>
    <property type="match status" value="1"/>
</dbReference>
<dbReference type="PROSITE" id="PS50113">
    <property type="entry name" value="PAC"/>
    <property type="match status" value="2"/>
</dbReference>
<accession>A0A2X4Z6M3</accession>
<dbReference type="GO" id="GO:0016020">
    <property type="term" value="C:membrane"/>
    <property type="evidence" value="ECO:0007669"/>
    <property type="project" value="InterPro"/>
</dbReference>
<keyword evidence="7" id="KW-1185">Reference proteome</keyword>
<dbReference type="Proteomes" id="UP000249134">
    <property type="component" value="Chromosome 1"/>
</dbReference>
<dbReference type="InterPro" id="IPR001610">
    <property type="entry name" value="PAC"/>
</dbReference>
<dbReference type="Pfam" id="PF00015">
    <property type="entry name" value="MCPsignal"/>
    <property type="match status" value="1"/>
</dbReference>
<dbReference type="Pfam" id="PF08447">
    <property type="entry name" value="PAS_3"/>
    <property type="match status" value="2"/>
</dbReference>
<evidence type="ECO:0000256" key="3">
    <source>
        <dbReference type="SAM" id="Coils"/>
    </source>
</evidence>
<dbReference type="AlphaFoldDB" id="A0A2X4Z6M3"/>
<dbReference type="PANTHER" id="PTHR32089">
    <property type="entry name" value="METHYL-ACCEPTING CHEMOTAXIS PROTEIN MCPB"/>
    <property type="match status" value="1"/>
</dbReference>
<feature type="coiled-coil region" evidence="3">
    <location>
        <begin position="3"/>
        <end position="67"/>
    </location>
</feature>
<evidence type="ECO:0000313" key="7">
    <source>
        <dbReference type="Proteomes" id="UP000249134"/>
    </source>
</evidence>
<feature type="domain" description="PAC" evidence="5">
    <location>
        <begin position="288"/>
        <end position="340"/>
    </location>
</feature>
<organism evidence="6 7">
    <name type="scientific">Lederbergia lenta</name>
    <name type="common">Bacillus lentus</name>
    <dbReference type="NCBI Taxonomy" id="1467"/>
    <lineage>
        <taxon>Bacteria</taxon>
        <taxon>Bacillati</taxon>
        <taxon>Bacillota</taxon>
        <taxon>Bacilli</taxon>
        <taxon>Bacillales</taxon>
        <taxon>Bacillaceae</taxon>
        <taxon>Lederbergia</taxon>
    </lineage>
</organism>
<dbReference type="GO" id="GO:0016301">
    <property type="term" value="F:kinase activity"/>
    <property type="evidence" value="ECO:0007669"/>
    <property type="project" value="UniProtKB-KW"/>
</dbReference>
<dbReference type="GO" id="GO:0007165">
    <property type="term" value="P:signal transduction"/>
    <property type="evidence" value="ECO:0007669"/>
    <property type="project" value="UniProtKB-KW"/>
</dbReference>
<name>A0A2X4Z6M3_LEDLE</name>
<dbReference type="InterPro" id="IPR000014">
    <property type="entry name" value="PAS"/>
</dbReference>
<keyword evidence="6" id="KW-0418">Kinase</keyword>
<evidence type="ECO:0000256" key="1">
    <source>
        <dbReference type="ARBA" id="ARBA00023224"/>
    </source>
</evidence>
<sequence>MFKKKTHNDVNNLISEIEKLKQESQRENSHSYQISFQSEDRGLQKLVDSMNELLGALQTKYENLYEKHQIVTELNGIGTWDLEMENGVPAKSNVYNQIFRKSLGYQDERDFPNTFESWYNTIAADEVNDVTSVYQEHFSSKTRKPYDIEYQGIKKDGTIEWFRAKAETLRDELGVPYRNVGTLVNIHKNKMNTMRIQNLLSRLELIEKSLGFSVTTLEGAWGMELTESNLENQEGWFSPQFKRLLGYEGDEFQPKMDSWLNLVEKDNRETVKSNFKSQLYNHTNEIEFDMKFRMKIKNGDYRWFTMLVKTVRDNDGKPTLVSGVLRDINHEIKRKAYDEKIEREMNDFTHSVRELAENINDISNEATEIAYEQEVTSKSAAQATESIELTQSVAELIKKISNQTNLLGLNASIEAARAGEHGKGFSVVAQEVQKLSSHSSEAVGQIENILDDINSSVRSIVISINNMSNKIQSQAAVTEEINNSTENIHGMSGRLLTLIQQLNE</sequence>
<dbReference type="RefSeq" id="WP_066139268.1">
    <property type="nucleotide sequence ID" value="NZ_CBCSGM010000001.1"/>
</dbReference>